<evidence type="ECO:0000256" key="1">
    <source>
        <dbReference type="ARBA" id="ARBA00000085"/>
    </source>
</evidence>
<dbReference type="SMART" id="SM00388">
    <property type="entry name" value="HisKA"/>
    <property type="match status" value="1"/>
</dbReference>
<dbReference type="GO" id="GO:0000155">
    <property type="term" value="F:phosphorelay sensor kinase activity"/>
    <property type="evidence" value="ECO:0007669"/>
    <property type="project" value="InterPro"/>
</dbReference>
<organism evidence="9 10">
    <name type="scientific">Parabacteroides merdae</name>
    <dbReference type="NCBI Taxonomy" id="46503"/>
    <lineage>
        <taxon>Bacteria</taxon>
        <taxon>Pseudomonadati</taxon>
        <taxon>Bacteroidota</taxon>
        <taxon>Bacteroidia</taxon>
        <taxon>Bacteroidales</taxon>
        <taxon>Tannerellaceae</taxon>
        <taxon>Parabacteroides</taxon>
    </lineage>
</organism>
<dbReference type="InterPro" id="IPR003661">
    <property type="entry name" value="HisK_dim/P_dom"/>
</dbReference>
<dbReference type="InterPro" id="IPR003594">
    <property type="entry name" value="HATPase_dom"/>
</dbReference>
<evidence type="ECO:0000313" key="10">
    <source>
        <dbReference type="Proteomes" id="UP000437446"/>
    </source>
</evidence>
<dbReference type="CDD" id="cd00075">
    <property type="entry name" value="HATPase"/>
    <property type="match status" value="1"/>
</dbReference>
<evidence type="ECO:0000256" key="6">
    <source>
        <dbReference type="ARBA" id="ARBA00023012"/>
    </source>
</evidence>
<name>A0A412LU73_9BACT</name>
<reference evidence="9 10" key="1">
    <citation type="journal article" date="2019" name="Nat. Med.">
        <title>A library of human gut bacterial isolates paired with longitudinal multiomics data enables mechanistic microbiome research.</title>
        <authorList>
            <person name="Poyet M."/>
            <person name="Groussin M."/>
            <person name="Gibbons S.M."/>
            <person name="Avila-Pacheco J."/>
            <person name="Jiang X."/>
            <person name="Kearney S.M."/>
            <person name="Perrotta A.R."/>
            <person name="Berdy B."/>
            <person name="Zhao S."/>
            <person name="Lieberman T.D."/>
            <person name="Swanson P.K."/>
            <person name="Smith M."/>
            <person name="Roesemann S."/>
            <person name="Alexander J.E."/>
            <person name="Rich S.A."/>
            <person name="Livny J."/>
            <person name="Vlamakis H."/>
            <person name="Clish C."/>
            <person name="Bullock K."/>
            <person name="Deik A."/>
            <person name="Scott J."/>
            <person name="Pierce K.A."/>
            <person name="Xavier R.J."/>
            <person name="Alm E.J."/>
        </authorList>
    </citation>
    <scope>NUCLEOTIDE SEQUENCE [LARGE SCALE GENOMIC DNA]</scope>
    <source>
        <strain evidence="9 10">BIOML-A25</strain>
    </source>
</reference>
<evidence type="ECO:0000259" key="8">
    <source>
        <dbReference type="PROSITE" id="PS50109"/>
    </source>
</evidence>
<comment type="catalytic activity">
    <reaction evidence="1">
        <text>ATP + protein L-histidine = ADP + protein N-phospho-L-histidine.</text>
        <dbReference type="EC" id="2.7.13.3"/>
    </reaction>
</comment>
<dbReference type="InterPro" id="IPR004358">
    <property type="entry name" value="Sig_transdc_His_kin-like_C"/>
</dbReference>
<gene>
    <name evidence="9" type="ORF">GMD66_00585</name>
</gene>
<dbReference type="Pfam" id="PF00512">
    <property type="entry name" value="HisKA"/>
    <property type="match status" value="1"/>
</dbReference>
<keyword evidence="4" id="KW-0808">Transferase</keyword>
<protein>
    <recommendedName>
        <fullName evidence="2">histidine kinase</fullName>
        <ecNumber evidence="2">2.7.13.3</ecNumber>
    </recommendedName>
</protein>
<dbReference type="CDD" id="cd00082">
    <property type="entry name" value="HisKA"/>
    <property type="match status" value="1"/>
</dbReference>
<evidence type="ECO:0000256" key="3">
    <source>
        <dbReference type="ARBA" id="ARBA00022553"/>
    </source>
</evidence>
<feature type="domain" description="Histidine kinase" evidence="8">
    <location>
        <begin position="188"/>
        <end position="405"/>
    </location>
</feature>
<dbReference type="Pfam" id="PF02518">
    <property type="entry name" value="HATPase_c"/>
    <property type="match status" value="1"/>
</dbReference>
<dbReference type="SMART" id="SM00387">
    <property type="entry name" value="HATPase_c"/>
    <property type="match status" value="1"/>
</dbReference>
<evidence type="ECO:0000313" key="9">
    <source>
        <dbReference type="EMBL" id="MTU27733.1"/>
    </source>
</evidence>
<keyword evidence="3" id="KW-0597">Phosphoprotein</keyword>
<feature type="transmembrane region" description="Helical" evidence="7">
    <location>
        <begin position="149"/>
        <end position="169"/>
    </location>
</feature>
<dbReference type="InterPro" id="IPR036890">
    <property type="entry name" value="HATPase_C_sf"/>
</dbReference>
<dbReference type="InterPro" id="IPR050736">
    <property type="entry name" value="Sensor_HK_Regulatory"/>
</dbReference>
<evidence type="ECO:0000256" key="7">
    <source>
        <dbReference type="SAM" id="Phobius"/>
    </source>
</evidence>
<keyword evidence="5 9" id="KW-0418">Kinase</keyword>
<comment type="caution">
    <text evidence="9">The sequence shown here is derived from an EMBL/GenBank/DDBJ whole genome shotgun (WGS) entry which is preliminary data.</text>
</comment>
<dbReference type="EC" id="2.7.13.3" evidence="2"/>
<dbReference type="RefSeq" id="WP_122131856.1">
    <property type="nucleotide sequence ID" value="NZ_WNCR01000001.1"/>
</dbReference>
<dbReference type="AlphaFoldDB" id="A0A412LU73"/>
<dbReference type="InterPro" id="IPR005467">
    <property type="entry name" value="His_kinase_dom"/>
</dbReference>
<dbReference type="PANTHER" id="PTHR43711:SF26">
    <property type="entry name" value="SENSOR HISTIDINE KINASE RCSC"/>
    <property type="match status" value="1"/>
</dbReference>
<dbReference type="InterPro" id="IPR036097">
    <property type="entry name" value="HisK_dim/P_sf"/>
</dbReference>
<keyword evidence="7" id="KW-0812">Transmembrane</keyword>
<dbReference type="PRINTS" id="PR00344">
    <property type="entry name" value="BCTRLSENSOR"/>
</dbReference>
<sequence>MLLWNDIKEKAEEQLWVSVELEVIYRVESMPDADQPREILSAPIEDAGNLTKMIVPLHESLIQWGFPIDMSQLDSIYTSKLKEQHIQTDIVLNHINMKDQSVIQSAGASGVSSLGAIKTEIIPIREDGSEGIQAVILNPYVTIFERMGLILIATALIMVFVAACIVYQIKVIFFQNKIAKLREDFSYAMVHDMKTPLSSIQLGLRLLYSNKQTGEKREKSFQIVEDEVAHLLALTNKVLTLSKMESGKLRLDNKKFRIAPVINDLIEKFSVKAGKETLFSTDIRQELVYGDEEFLKEAISNLIDNAIKYSGDSVRIDISVGSDDTYTWIRVKDNGFGISHQDQKKIFEKFERAAAIDRNRKGGAAGFGLGLNYVYRVAEAHGGEVRVFSIEGQSSEFTIYLPILIQTIETL</sequence>
<accession>A0A412LU73</accession>
<dbReference type="Gene3D" id="1.10.287.130">
    <property type="match status" value="1"/>
</dbReference>
<keyword evidence="6" id="KW-0902">Two-component regulatory system</keyword>
<dbReference type="Gene3D" id="3.30.565.10">
    <property type="entry name" value="Histidine kinase-like ATPase, C-terminal domain"/>
    <property type="match status" value="1"/>
</dbReference>
<evidence type="ECO:0000256" key="5">
    <source>
        <dbReference type="ARBA" id="ARBA00022777"/>
    </source>
</evidence>
<keyword evidence="7" id="KW-0472">Membrane</keyword>
<dbReference type="SUPFAM" id="SSF55874">
    <property type="entry name" value="ATPase domain of HSP90 chaperone/DNA topoisomerase II/histidine kinase"/>
    <property type="match status" value="1"/>
</dbReference>
<evidence type="ECO:0000256" key="4">
    <source>
        <dbReference type="ARBA" id="ARBA00022679"/>
    </source>
</evidence>
<keyword evidence="7" id="KW-1133">Transmembrane helix</keyword>
<dbReference type="PROSITE" id="PS50109">
    <property type="entry name" value="HIS_KIN"/>
    <property type="match status" value="1"/>
</dbReference>
<dbReference type="Proteomes" id="UP000437446">
    <property type="component" value="Unassembled WGS sequence"/>
</dbReference>
<evidence type="ECO:0000256" key="2">
    <source>
        <dbReference type="ARBA" id="ARBA00012438"/>
    </source>
</evidence>
<dbReference type="PANTHER" id="PTHR43711">
    <property type="entry name" value="TWO-COMPONENT HISTIDINE KINASE"/>
    <property type="match status" value="1"/>
</dbReference>
<dbReference type="EMBL" id="WNCR01000001">
    <property type="protein sequence ID" value="MTU27733.1"/>
    <property type="molecule type" value="Genomic_DNA"/>
</dbReference>
<proteinExistence type="predicted"/>
<dbReference type="SUPFAM" id="SSF47384">
    <property type="entry name" value="Homodimeric domain of signal transducing histidine kinase"/>
    <property type="match status" value="1"/>
</dbReference>